<keyword evidence="2" id="KW-0326">Glycosidase</keyword>
<dbReference type="GO" id="GO:0008782">
    <property type="term" value="F:adenosylhomocysteine nucleosidase activity"/>
    <property type="evidence" value="ECO:0007669"/>
    <property type="project" value="UniProtKB-EC"/>
</dbReference>
<dbReference type="InterPro" id="IPR000845">
    <property type="entry name" value="Nucleoside_phosphorylase_d"/>
</dbReference>
<name>A0A7Z0KX25_9RHOB</name>
<dbReference type="EC" id="3.2.2.9" evidence="2"/>
<dbReference type="InterPro" id="IPR010050">
    <property type="entry name" value="MTA_SAH_nuc_hyp"/>
</dbReference>
<reference evidence="2 3" key="1">
    <citation type="journal article" date="2000" name="Arch. Microbiol.">
        <title>Rhodobaca bogoriensis gen. nov. and sp. nov., an alkaliphilic purple nonsulfur bacterium from African Rift Valley soda lakes.</title>
        <authorList>
            <person name="Milford A.D."/>
            <person name="Achenbach L.A."/>
            <person name="Jung D.O."/>
            <person name="Madigan M.T."/>
        </authorList>
    </citation>
    <scope>NUCLEOTIDE SEQUENCE [LARGE SCALE GENOMIC DNA]</scope>
    <source>
        <strain evidence="2 3">2376</strain>
    </source>
</reference>
<feature type="domain" description="Nucleoside phosphorylase" evidence="1">
    <location>
        <begin position="40"/>
        <end position="182"/>
    </location>
</feature>
<evidence type="ECO:0000313" key="2">
    <source>
        <dbReference type="EMBL" id="NYS24532.1"/>
    </source>
</evidence>
<evidence type="ECO:0000313" key="3">
    <source>
        <dbReference type="Proteomes" id="UP000529417"/>
    </source>
</evidence>
<comment type="caution">
    <text evidence="2">The sequence shown here is derived from an EMBL/GenBank/DDBJ whole genome shotgun (WGS) entry which is preliminary data.</text>
</comment>
<dbReference type="Proteomes" id="UP000529417">
    <property type="component" value="Unassembled WGS sequence"/>
</dbReference>
<dbReference type="AlphaFoldDB" id="A0A7Z0KX25"/>
<gene>
    <name evidence="2" type="ORF">HUK65_05960</name>
</gene>
<keyword evidence="3" id="KW-1185">Reference proteome</keyword>
<dbReference type="InterPro" id="IPR035994">
    <property type="entry name" value="Nucleoside_phosphorylase_sf"/>
</dbReference>
<dbReference type="NCBIfam" id="TIGR01705">
    <property type="entry name" value="MTA_SAH-nuc-hyp"/>
    <property type="match status" value="1"/>
</dbReference>
<accession>A0A7Z0KX25</accession>
<evidence type="ECO:0000259" key="1">
    <source>
        <dbReference type="Pfam" id="PF01048"/>
    </source>
</evidence>
<dbReference type="EMBL" id="JACBXS010000009">
    <property type="protein sequence ID" value="NYS24532.1"/>
    <property type="molecule type" value="Genomic_DNA"/>
</dbReference>
<proteinExistence type="predicted"/>
<organism evidence="2 3">
    <name type="scientific">Rhabdonatronobacter sediminivivens</name>
    <dbReference type="NCBI Taxonomy" id="2743469"/>
    <lineage>
        <taxon>Bacteria</taxon>
        <taxon>Pseudomonadati</taxon>
        <taxon>Pseudomonadota</taxon>
        <taxon>Alphaproteobacteria</taxon>
        <taxon>Rhodobacterales</taxon>
        <taxon>Paracoccaceae</taxon>
        <taxon>Rhabdonatronobacter</taxon>
    </lineage>
</organism>
<sequence length="216" mass="22440">MSQLAPTDPPLADIAGRRVLFLMAAEPEYGPQLRARFRPVITGVGPVEGGVAAAATLAQARGAGRAPDLVVSLGSAGSARLEHCAVYQATRVAYRDMDATPLGFAAGVTPFLDLPAEIALPLRIPGIPGASLSTGANIVSGAAYDGIAQDMVDMETFAILRACQRFSVPLIALRGISDGARPLEGISDWTDYLHVVDAHLAEAVDHLARAMSDGVI</sequence>
<dbReference type="GO" id="GO:0009116">
    <property type="term" value="P:nucleoside metabolic process"/>
    <property type="evidence" value="ECO:0007669"/>
    <property type="project" value="InterPro"/>
</dbReference>
<protein>
    <submittedName>
        <fullName evidence="2">5'-methylthioadenosine/S-adenosylhomocysteine nucleosidase</fullName>
        <ecNumber evidence="2">3.2.2.9</ecNumber>
    </submittedName>
</protein>
<keyword evidence="2" id="KW-0378">Hydrolase</keyword>
<dbReference type="RefSeq" id="WP_179905238.1">
    <property type="nucleotide sequence ID" value="NZ_JACBXS010000009.1"/>
</dbReference>
<dbReference type="Pfam" id="PF01048">
    <property type="entry name" value="PNP_UDP_1"/>
    <property type="match status" value="1"/>
</dbReference>
<dbReference type="SUPFAM" id="SSF53167">
    <property type="entry name" value="Purine and uridine phosphorylases"/>
    <property type="match status" value="1"/>
</dbReference>
<dbReference type="Gene3D" id="3.40.50.1580">
    <property type="entry name" value="Nucleoside phosphorylase domain"/>
    <property type="match status" value="1"/>
</dbReference>